<dbReference type="PANTHER" id="PTHR10643:SF2">
    <property type="entry name" value="KINETOCHORE PROTEIN NDC80 HOMOLOG"/>
    <property type="match status" value="1"/>
</dbReference>
<dbReference type="GeneID" id="24922652"/>
<keyword evidence="2" id="KW-1133">Transmembrane helix</keyword>
<dbReference type="Proteomes" id="UP000008312">
    <property type="component" value="Unassembled WGS sequence"/>
</dbReference>
<dbReference type="PANTHER" id="PTHR10643">
    <property type="entry name" value="KINETOCHORE PROTEIN NDC80"/>
    <property type="match status" value="1"/>
</dbReference>
<dbReference type="InterPro" id="IPR005550">
    <property type="entry name" value="Kinetochore_Ndc80"/>
</dbReference>
<evidence type="ECO:0000313" key="4">
    <source>
        <dbReference type="Proteomes" id="UP000008312"/>
    </source>
</evidence>
<dbReference type="InParanoid" id="D8M4C7"/>
<keyword evidence="1" id="KW-0175">Coiled coil</keyword>
<reference evidence="3" key="1">
    <citation type="submission" date="2010-02" db="EMBL/GenBank/DDBJ databases">
        <title>Sequencing and annotation of the Blastocystis hominis genome.</title>
        <authorList>
            <person name="Wincker P."/>
        </authorList>
    </citation>
    <scope>NUCLEOTIDE SEQUENCE</scope>
    <source>
        <strain evidence="3">Singapore isolate B</strain>
    </source>
</reference>
<evidence type="ECO:0000313" key="3">
    <source>
        <dbReference type="EMBL" id="CBK22916.2"/>
    </source>
</evidence>
<proteinExistence type="predicted"/>
<keyword evidence="4" id="KW-1185">Reference proteome</keyword>
<accession>D8M4C7</accession>
<name>D8M4C7_BLAHO</name>
<evidence type="ECO:0000256" key="1">
    <source>
        <dbReference type="SAM" id="Coils"/>
    </source>
</evidence>
<dbReference type="RefSeq" id="XP_012896964.1">
    <property type="nucleotide sequence ID" value="XM_013041510.1"/>
</dbReference>
<sequence>MNSLGTPFYAPTFLAAINWLTQIVEVSFFFFFFKFQYSEATQSARQHREKTSESVLYANMCQAYRFFMSNDDDSKDSVIDDIKAELQKETDSLEGRFAQLEYQKQDVDDEVRALEAVGREIPELQEREKTLRRDVEKFRHIVDGDSRENKSEATKRAALLERRREIERSLGEIREKTAGVREQLSRQELSQEQVEQIKKDSAAWGTKIAAAETQKHNYQSQVEIVLRAIDETATQIETQLNQYHELLLALQLFPATAPLANGTDFRIRLEHVEDCGSASSRDAVQYQKQISCNSVLERLDVIFITAMAS</sequence>
<dbReference type="EMBL" id="FN668652">
    <property type="protein sequence ID" value="CBK22916.2"/>
    <property type="molecule type" value="Genomic_DNA"/>
</dbReference>
<evidence type="ECO:0000256" key="2">
    <source>
        <dbReference type="SAM" id="Phobius"/>
    </source>
</evidence>
<feature type="coiled-coil region" evidence="1">
    <location>
        <begin position="83"/>
        <end position="176"/>
    </location>
</feature>
<keyword evidence="2" id="KW-0472">Membrane</keyword>
<feature type="transmembrane region" description="Helical" evidence="2">
    <location>
        <begin position="12"/>
        <end position="33"/>
    </location>
</feature>
<dbReference type="OrthoDB" id="7459479at2759"/>
<gene>
    <name evidence="3" type="ORF">GSBLH_T00006528001</name>
</gene>
<dbReference type="AlphaFoldDB" id="D8M4C7"/>
<protein>
    <submittedName>
        <fullName evidence="3">Uncharacterized protein</fullName>
    </submittedName>
</protein>
<dbReference type="GO" id="GO:0031262">
    <property type="term" value="C:Ndc80 complex"/>
    <property type="evidence" value="ECO:0007669"/>
    <property type="project" value="InterPro"/>
</dbReference>
<dbReference type="GO" id="GO:0051315">
    <property type="term" value="P:attachment of mitotic spindle microtubules to kinetochore"/>
    <property type="evidence" value="ECO:0007669"/>
    <property type="project" value="InterPro"/>
</dbReference>
<keyword evidence="2" id="KW-0812">Transmembrane</keyword>
<organism evidence="3">
    <name type="scientific">Blastocystis hominis</name>
    <dbReference type="NCBI Taxonomy" id="12968"/>
    <lineage>
        <taxon>Eukaryota</taxon>
        <taxon>Sar</taxon>
        <taxon>Stramenopiles</taxon>
        <taxon>Bigyra</taxon>
        <taxon>Opalozoa</taxon>
        <taxon>Opalinata</taxon>
        <taxon>Blastocystidae</taxon>
        <taxon>Blastocystis</taxon>
    </lineage>
</organism>